<comment type="subcellular location">
    <subcellularLocation>
        <location evidence="1">Cell membrane</location>
        <topology evidence="1">Multi-pass membrane protein</topology>
    </subcellularLocation>
</comment>
<dbReference type="Gene3D" id="3.90.70.10">
    <property type="entry name" value="Cysteine proteinases"/>
    <property type="match status" value="1"/>
</dbReference>
<keyword evidence="7 8" id="KW-0472">Membrane</keyword>
<evidence type="ECO:0000259" key="9">
    <source>
        <dbReference type="PROSITE" id="PS50893"/>
    </source>
</evidence>
<dbReference type="NCBIfam" id="TIGR03375">
    <property type="entry name" value="type_I_sec_LssB"/>
    <property type="match status" value="1"/>
</dbReference>
<reference evidence="12" key="1">
    <citation type="journal article" date="2018" name="Genome Biol.">
        <title>SKESA: strategic k-mer extension for scrupulous assemblies.</title>
        <authorList>
            <person name="Souvorov A."/>
            <person name="Agarwala R."/>
            <person name="Lipman D.J."/>
        </authorList>
    </citation>
    <scope>NUCLEOTIDE SEQUENCE [LARGE SCALE GENOMIC DNA]</scope>
    <source>
        <strain evidence="12">1839</strain>
    </source>
</reference>
<dbReference type="SUPFAM" id="SSF52540">
    <property type="entry name" value="P-loop containing nucleoside triphosphate hydrolases"/>
    <property type="match status" value="1"/>
</dbReference>
<dbReference type="AlphaFoldDB" id="A0A765T6T4"/>
<reference evidence="12" key="2">
    <citation type="submission" date="2020-02" db="EMBL/GenBank/DDBJ databases">
        <authorList>
            <consortium name="NCBI Pathogen Detection Project"/>
        </authorList>
    </citation>
    <scope>NUCLEOTIDE SEQUENCE</scope>
    <source>
        <strain evidence="12">1839</strain>
    </source>
</reference>
<dbReference type="GO" id="GO:0006508">
    <property type="term" value="P:proteolysis"/>
    <property type="evidence" value="ECO:0007669"/>
    <property type="project" value="InterPro"/>
</dbReference>
<dbReference type="InterPro" id="IPR003593">
    <property type="entry name" value="AAA+_ATPase"/>
</dbReference>
<keyword evidence="4" id="KW-0378">Hydrolase</keyword>
<dbReference type="GO" id="GO:0015421">
    <property type="term" value="F:ABC-type oligopeptide transporter activity"/>
    <property type="evidence" value="ECO:0007669"/>
    <property type="project" value="TreeGrafter"/>
</dbReference>
<dbReference type="Gene3D" id="1.20.1560.10">
    <property type="entry name" value="ABC transporter type 1, transmembrane domain"/>
    <property type="match status" value="1"/>
</dbReference>
<evidence type="ECO:0000259" key="10">
    <source>
        <dbReference type="PROSITE" id="PS50929"/>
    </source>
</evidence>
<dbReference type="PANTHER" id="PTHR43394:SF1">
    <property type="entry name" value="ATP-BINDING CASSETTE SUB-FAMILY B MEMBER 10, MITOCHONDRIAL"/>
    <property type="match status" value="1"/>
</dbReference>
<dbReference type="InterPro" id="IPR027417">
    <property type="entry name" value="P-loop_NTPase"/>
</dbReference>
<evidence type="ECO:0000259" key="11">
    <source>
        <dbReference type="PROSITE" id="PS50990"/>
    </source>
</evidence>
<dbReference type="GO" id="GO:0008233">
    <property type="term" value="F:peptidase activity"/>
    <property type="evidence" value="ECO:0007669"/>
    <property type="project" value="InterPro"/>
</dbReference>
<dbReference type="PANTHER" id="PTHR43394">
    <property type="entry name" value="ATP-DEPENDENT PERMEASE MDL1, MITOCHONDRIAL"/>
    <property type="match status" value="1"/>
</dbReference>
<feature type="domain" description="Peptidase C39" evidence="11">
    <location>
        <begin position="4"/>
        <end position="126"/>
    </location>
</feature>
<dbReference type="Pfam" id="PF00005">
    <property type="entry name" value="ABC_tran"/>
    <property type="match status" value="1"/>
</dbReference>
<feature type="domain" description="ABC transmembrane type-1" evidence="10">
    <location>
        <begin position="162"/>
        <end position="440"/>
    </location>
</feature>
<feature type="transmembrane region" description="Helical" evidence="8">
    <location>
        <begin position="162"/>
        <end position="184"/>
    </location>
</feature>
<keyword evidence="3" id="KW-0547">Nucleotide-binding</keyword>
<dbReference type="GO" id="GO:0005886">
    <property type="term" value="C:plasma membrane"/>
    <property type="evidence" value="ECO:0007669"/>
    <property type="project" value="UniProtKB-SubCell"/>
</dbReference>
<organism evidence="12">
    <name type="scientific">Escherichia coli</name>
    <dbReference type="NCBI Taxonomy" id="562"/>
    <lineage>
        <taxon>Bacteria</taxon>
        <taxon>Pseudomonadati</taxon>
        <taxon>Pseudomonadota</taxon>
        <taxon>Gammaproteobacteria</taxon>
        <taxon>Enterobacterales</taxon>
        <taxon>Enterobacteriaceae</taxon>
        <taxon>Escherichia</taxon>
    </lineage>
</organism>
<dbReference type="PROSITE" id="PS50990">
    <property type="entry name" value="PEPTIDASE_C39"/>
    <property type="match status" value="1"/>
</dbReference>
<dbReference type="GO" id="GO:0016887">
    <property type="term" value="F:ATP hydrolysis activity"/>
    <property type="evidence" value="ECO:0007669"/>
    <property type="project" value="InterPro"/>
</dbReference>
<proteinExistence type="predicted"/>
<dbReference type="PROSITE" id="PS50893">
    <property type="entry name" value="ABC_TRANSPORTER_2"/>
    <property type="match status" value="1"/>
</dbReference>
<name>A0A765T6T4_ECOLX</name>
<feature type="transmembrane region" description="Helical" evidence="8">
    <location>
        <begin position="196"/>
        <end position="213"/>
    </location>
</feature>
<dbReference type="Pfam" id="PF00664">
    <property type="entry name" value="ABC_membrane"/>
    <property type="match status" value="1"/>
</dbReference>
<evidence type="ECO:0000256" key="6">
    <source>
        <dbReference type="ARBA" id="ARBA00022989"/>
    </source>
</evidence>
<dbReference type="GO" id="GO:0005524">
    <property type="term" value="F:ATP binding"/>
    <property type="evidence" value="ECO:0007669"/>
    <property type="project" value="UniProtKB-KW"/>
</dbReference>
<keyword evidence="2 8" id="KW-0812">Transmembrane</keyword>
<dbReference type="InterPro" id="IPR017750">
    <property type="entry name" value="ATPase_T1SS"/>
</dbReference>
<comment type="caution">
    <text evidence="12">The sequence shown here is derived from an EMBL/GenBank/DDBJ whole genome shotgun (WGS) entry which is preliminary data.</text>
</comment>
<gene>
    <name evidence="12" type="ORF">GGB84_000753</name>
</gene>
<dbReference type="PROSITE" id="PS50929">
    <property type="entry name" value="ABC_TM1F"/>
    <property type="match status" value="1"/>
</dbReference>
<evidence type="ECO:0000256" key="4">
    <source>
        <dbReference type="ARBA" id="ARBA00022801"/>
    </source>
</evidence>
<dbReference type="InterPro" id="IPR036640">
    <property type="entry name" value="ABC1_TM_sf"/>
</dbReference>
<accession>A0A765T6T4</accession>
<protein>
    <submittedName>
        <fullName evidence="12">Type I secretion system permease/ATPase</fullName>
    </submittedName>
</protein>
<evidence type="ECO:0000256" key="3">
    <source>
        <dbReference type="ARBA" id="ARBA00022741"/>
    </source>
</evidence>
<sequence>MKKNAQSVAAWLEAMIAVARHYRLDFSQENVRATVNWERDSKREALLTDMARQLGMGLRLAAFSADSLNPWRLPLIAVFDNQQIGVITRRDNHDNISIQFSGDEGLETTLNVADIEDNIVELALLRPLSAIPDARVDDYIRPYQANWFWSLSLKDWRRYGDIMLASLVANVLALAGMIFSMQVYDRVVPAQSYPTLWVLFAGVMMAIAFEFSMRMVRTHISDMVGKRADLRISDRIFGHALRLKNNVRSKSTGSFISQIRELESVRELITSTTIGAVADLPFFLLFVVILWLIGGWLVLVVLLALPLLLIPGLLIQRPLARLANEGMRESAVRNATLVEAVQSIEDIKLLRAEQRFQNQWNHTNDVASSISMKQRFLTGLLLTWTQEVQSIVYVVVLLVGCFMVMNGDMTTGALVGTTILASRTIAPLSQISGVLSRWQQAKVARNGLDELMKRPVDQPEHGKLVHKAVLHGDYQFSNAVFYYDEEEKIADVAIGKLTIKAGERVAILGRNGAGKSTLLQMLAGMRIAQQVQVLLDNISIGQLDPADLRRDMGLLSQTGRLFFGSLRENLTMGMPEASDEDIERALILSGALPFVQKQKNGLNYMIQEGGFGLSGGQRQTLLLARLLISQPNIVLLDEPSASLDEMAEAHLIEQLKQWIGHRTLIIATHRTAMLQLVDRIIVMEQGRIVMDGAKETILREHSGASPAPAVRRVVLQDSPITTNKGAAV</sequence>
<dbReference type="InterPro" id="IPR011527">
    <property type="entry name" value="ABC1_TM_dom"/>
</dbReference>
<evidence type="ECO:0000256" key="5">
    <source>
        <dbReference type="ARBA" id="ARBA00022840"/>
    </source>
</evidence>
<dbReference type="SMART" id="SM00382">
    <property type="entry name" value="AAA"/>
    <property type="match status" value="1"/>
</dbReference>
<dbReference type="InterPro" id="IPR005074">
    <property type="entry name" value="Peptidase_C39"/>
</dbReference>
<dbReference type="SUPFAM" id="SSF90123">
    <property type="entry name" value="ABC transporter transmembrane region"/>
    <property type="match status" value="1"/>
</dbReference>
<dbReference type="EMBL" id="DAAYTU010000003">
    <property type="protein sequence ID" value="HAG5769159.1"/>
    <property type="molecule type" value="Genomic_DNA"/>
</dbReference>
<evidence type="ECO:0000256" key="7">
    <source>
        <dbReference type="ARBA" id="ARBA00023136"/>
    </source>
</evidence>
<evidence type="ECO:0000313" key="12">
    <source>
        <dbReference type="EMBL" id="HAG5769159.1"/>
    </source>
</evidence>
<dbReference type="InterPro" id="IPR003439">
    <property type="entry name" value="ABC_transporter-like_ATP-bd"/>
</dbReference>
<feature type="domain" description="ABC transporter" evidence="9">
    <location>
        <begin position="474"/>
        <end position="710"/>
    </location>
</feature>
<evidence type="ECO:0000256" key="8">
    <source>
        <dbReference type="SAM" id="Phobius"/>
    </source>
</evidence>
<evidence type="ECO:0000256" key="1">
    <source>
        <dbReference type="ARBA" id="ARBA00004651"/>
    </source>
</evidence>
<evidence type="ECO:0000256" key="2">
    <source>
        <dbReference type="ARBA" id="ARBA00022692"/>
    </source>
</evidence>
<keyword evidence="6 8" id="KW-1133">Transmembrane helix</keyword>
<dbReference type="CDD" id="cd03245">
    <property type="entry name" value="ABCC_bacteriocin_exporters"/>
    <property type="match status" value="1"/>
</dbReference>
<dbReference type="CDD" id="cd18587">
    <property type="entry name" value="ABC_6TM_LapB_like"/>
    <property type="match status" value="1"/>
</dbReference>
<dbReference type="Gene3D" id="3.40.50.300">
    <property type="entry name" value="P-loop containing nucleotide triphosphate hydrolases"/>
    <property type="match status" value="1"/>
</dbReference>
<keyword evidence="5" id="KW-0067">ATP-binding</keyword>
<dbReference type="InterPro" id="IPR039421">
    <property type="entry name" value="Type_1_exporter"/>
</dbReference>